<reference evidence="2 3" key="1">
    <citation type="submission" date="2022-07" db="EMBL/GenBank/DDBJ databases">
        <title>Genome sequence of Terrisporobacter mayombei DSM6539.</title>
        <authorList>
            <person name="Boeer T."/>
            <person name="Bengelsdorf F.R."/>
            <person name="Daniel R."/>
            <person name="Poehlein A."/>
        </authorList>
    </citation>
    <scope>NUCLEOTIDE SEQUENCE [LARGE SCALE GENOMIC DNA]</scope>
    <source>
        <strain evidence="2 3">DSM 6539</strain>
    </source>
</reference>
<dbReference type="PROSITE" id="PS50197">
    <property type="entry name" value="BEACH"/>
    <property type="match status" value="1"/>
</dbReference>
<evidence type="ECO:0000313" key="3">
    <source>
        <dbReference type="Proteomes" id="UP001235030"/>
    </source>
</evidence>
<dbReference type="InterPro" id="IPR024499">
    <property type="entry name" value="Mbeg1-like"/>
</dbReference>
<sequence length="112" mass="13275">MRNIIDYVENEFHTINEVIKSEEFKSIKNKINKTIPYSSLVGILLENHEHYHVVKNSGVGGIMQYDPFWWKVGKYDFIYLDELSSKSKYINKTLNAWLSQISDEKRKQFIEA</sequence>
<name>A0ABY9Q1L6_9FIRM</name>
<dbReference type="Proteomes" id="UP001235030">
    <property type="component" value="Chromosome"/>
</dbReference>
<gene>
    <name evidence="2" type="ORF">TEMA_14920</name>
</gene>
<dbReference type="RefSeq" id="WP_228103344.1">
    <property type="nucleotide sequence ID" value="NZ_CP101637.1"/>
</dbReference>
<keyword evidence="3" id="KW-1185">Reference proteome</keyword>
<evidence type="ECO:0000259" key="1">
    <source>
        <dbReference type="PROSITE" id="PS50197"/>
    </source>
</evidence>
<accession>A0ABY9Q1L6</accession>
<organism evidence="2 3">
    <name type="scientific">Terrisporobacter mayombei</name>
    <dbReference type="NCBI Taxonomy" id="1541"/>
    <lineage>
        <taxon>Bacteria</taxon>
        <taxon>Bacillati</taxon>
        <taxon>Bacillota</taxon>
        <taxon>Clostridia</taxon>
        <taxon>Peptostreptococcales</taxon>
        <taxon>Peptostreptococcaceae</taxon>
        <taxon>Terrisporobacter</taxon>
    </lineage>
</organism>
<dbReference type="InterPro" id="IPR000409">
    <property type="entry name" value="BEACH_dom"/>
</dbReference>
<dbReference type="EMBL" id="CP101637">
    <property type="protein sequence ID" value="WMT81159.1"/>
    <property type="molecule type" value="Genomic_DNA"/>
</dbReference>
<protein>
    <recommendedName>
        <fullName evidence="1">BEACH domain-containing protein</fullName>
    </recommendedName>
</protein>
<evidence type="ECO:0000313" key="2">
    <source>
        <dbReference type="EMBL" id="WMT81159.1"/>
    </source>
</evidence>
<feature type="domain" description="BEACH" evidence="1">
    <location>
        <begin position="1"/>
        <end position="112"/>
    </location>
</feature>
<dbReference type="Pfam" id="PF11187">
    <property type="entry name" value="Mbeg1-like"/>
    <property type="match status" value="1"/>
</dbReference>
<proteinExistence type="predicted"/>